<dbReference type="SUPFAM" id="SSF54928">
    <property type="entry name" value="RNA-binding domain, RBD"/>
    <property type="match status" value="1"/>
</dbReference>
<dbReference type="InterPro" id="IPR034240">
    <property type="entry name" value="eIF3G_RRM"/>
</dbReference>
<dbReference type="GO" id="GO:0003723">
    <property type="term" value="F:RNA binding"/>
    <property type="evidence" value="ECO:0007669"/>
    <property type="project" value="UniProtKB-UniRule"/>
</dbReference>
<protein>
    <recommendedName>
        <fullName evidence="5">Eukaryotic translation initiation factor 3 subunit G</fullName>
        <shortName evidence="5">eIF3g</shortName>
    </recommendedName>
    <alternativeName>
        <fullName evidence="5">Eukaryotic translation initiation factor 3 RNA-binding subunit</fullName>
        <shortName evidence="5">eIF-3 RNA-binding subunit</shortName>
    </alternativeName>
    <alternativeName>
        <fullName evidence="5">Translation initiation factor eIF3 p33 subunit homolog</fullName>
        <shortName evidence="5">eIF3 p33 homolog</shortName>
    </alternativeName>
</protein>
<evidence type="ECO:0000313" key="9">
    <source>
        <dbReference type="EMBL" id="KAF0392182.1"/>
    </source>
</evidence>
<sequence length="282" mass="31409">MSADIVAPKPSWADEVGEEFDPLPLETFTDENGIKTVVEYKTNDDGKKVKVTRKIKKTLITERVNKAVAERKKWTKFGEERGKKVGPDLSTTSIGEQIFLKLSSNFKNAETTDDNIVNKGKLKKILCRICKGDHFTTKCPYKDTLQPLDELNTTVPDASKDSAPAAEPAQPDTTSGKYIPPSLRAGNKGTGSDSFKERKDDATIRVTNLSEDTTEGDIHDLFRRFGSISRVYLARDRETNVCKGFAFVSFQIRDDASRALQAINGYGYDNLILRVEWAKSSS</sequence>
<dbReference type="OrthoDB" id="639027at2759"/>
<dbReference type="GO" id="GO:0001732">
    <property type="term" value="P:formation of cytoplasmic translation initiation complex"/>
    <property type="evidence" value="ECO:0007669"/>
    <property type="project" value="UniProtKB-UniRule"/>
</dbReference>
<keyword evidence="10" id="KW-1185">Reference proteome</keyword>
<dbReference type="EMBL" id="WTPW01002197">
    <property type="protein sequence ID" value="KAF0392182.1"/>
    <property type="molecule type" value="Genomic_DNA"/>
</dbReference>
<name>A0A8H4A368_GIGMA</name>
<reference evidence="9 10" key="1">
    <citation type="journal article" date="2019" name="Environ. Microbiol.">
        <title>At the nexus of three kingdoms: the genome of the mycorrhizal fungus Gigaspora margarita provides insights into plant, endobacterial and fungal interactions.</title>
        <authorList>
            <person name="Venice F."/>
            <person name="Ghignone S."/>
            <person name="Salvioli di Fossalunga A."/>
            <person name="Amselem J."/>
            <person name="Novero M."/>
            <person name="Xianan X."/>
            <person name="Sedzielewska Toro K."/>
            <person name="Morin E."/>
            <person name="Lipzen A."/>
            <person name="Grigoriev I.V."/>
            <person name="Henrissat B."/>
            <person name="Martin F.M."/>
            <person name="Bonfante P."/>
        </authorList>
    </citation>
    <scope>NUCLEOTIDE SEQUENCE [LARGE SCALE GENOMIC DNA]</scope>
    <source>
        <strain evidence="9 10">BEG34</strain>
    </source>
</reference>
<comment type="function">
    <text evidence="5">RNA-binding component of the eukaryotic translation initiation factor 3 (eIF-3) complex, which is involved in protein synthesis of a specialized repertoire of mRNAs and, together with other initiation factors, stimulates binding of mRNA and methionyl-tRNAi to the 40S ribosome. The eIF-3 complex specifically targets and initiates translation of a subset of mRNAs involved in cell proliferation. This subunit can bind 18S rRNA.</text>
</comment>
<dbReference type="Proteomes" id="UP000439903">
    <property type="component" value="Unassembled WGS sequence"/>
</dbReference>
<dbReference type="PIRSF" id="PIRSF037949">
    <property type="entry name" value="Transl_init_eIF-3_RNA-bind"/>
    <property type="match status" value="1"/>
</dbReference>
<proteinExistence type="inferred from homology"/>
<dbReference type="HAMAP" id="MF_03006">
    <property type="entry name" value="eIF3g"/>
    <property type="match status" value="1"/>
</dbReference>
<dbReference type="Pfam" id="PF00076">
    <property type="entry name" value="RRM_1"/>
    <property type="match status" value="1"/>
</dbReference>
<comment type="caution">
    <text evidence="9">The sequence shown here is derived from an EMBL/GenBank/DDBJ whole genome shotgun (WGS) entry which is preliminary data.</text>
</comment>
<evidence type="ECO:0000256" key="7">
    <source>
        <dbReference type="SAM" id="MobiDB-lite"/>
    </source>
</evidence>
<evidence type="ECO:0000256" key="6">
    <source>
        <dbReference type="PROSITE-ProRule" id="PRU00176"/>
    </source>
</evidence>
<dbReference type="PROSITE" id="PS50102">
    <property type="entry name" value="RRM"/>
    <property type="match status" value="1"/>
</dbReference>
<dbReference type="InterPro" id="IPR012677">
    <property type="entry name" value="Nucleotide-bd_a/b_plait_sf"/>
</dbReference>
<feature type="region of interest" description="Disordered" evidence="7">
    <location>
        <begin position="152"/>
        <end position="197"/>
    </location>
</feature>
<dbReference type="InterPro" id="IPR000504">
    <property type="entry name" value="RRM_dom"/>
</dbReference>
<dbReference type="InterPro" id="IPR035979">
    <property type="entry name" value="RBD_domain_sf"/>
</dbReference>
<dbReference type="SMART" id="SM00360">
    <property type="entry name" value="RRM"/>
    <property type="match status" value="1"/>
</dbReference>
<gene>
    <name evidence="5" type="primary">TIF35</name>
    <name evidence="9" type="ORF">F8M41_010579</name>
</gene>
<evidence type="ECO:0000256" key="3">
    <source>
        <dbReference type="ARBA" id="ARBA00022884"/>
    </source>
</evidence>
<evidence type="ECO:0000313" key="10">
    <source>
        <dbReference type="Proteomes" id="UP000439903"/>
    </source>
</evidence>
<evidence type="ECO:0000256" key="2">
    <source>
        <dbReference type="ARBA" id="ARBA00022540"/>
    </source>
</evidence>
<keyword evidence="3 6" id="KW-0694">RNA-binding</keyword>
<comment type="subcellular location">
    <subcellularLocation>
        <location evidence="5">Cytoplasm</location>
    </subcellularLocation>
</comment>
<keyword evidence="2 5" id="KW-0396">Initiation factor</keyword>
<dbReference type="GO" id="GO:0005852">
    <property type="term" value="C:eukaryotic translation initiation factor 3 complex"/>
    <property type="evidence" value="ECO:0007669"/>
    <property type="project" value="UniProtKB-UniRule"/>
</dbReference>
<organism evidence="9 10">
    <name type="scientific">Gigaspora margarita</name>
    <dbReference type="NCBI Taxonomy" id="4874"/>
    <lineage>
        <taxon>Eukaryota</taxon>
        <taxon>Fungi</taxon>
        <taxon>Fungi incertae sedis</taxon>
        <taxon>Mucoromycota</taxon>
        <taxon>Glomeromycotina</taxon>
        <taxon>Glomeromycetes</taxon>
        <taxon>Diversisporales</taxon>
        <taxon>Gigasporaceae</taxon>
        <taxon>Gigaspora</taxon>
    </lineage>
</organism>
<dbReference type="Pfam" id="PF12353">
    <property type="entry name" value="eIF3g"/>
    <property type="match status" value="1"/>
</dbReference>
<dbReference type="GO" id="GO:0033290">
    <property type="term" value="C:eukaryotic 48S preinitiation complex"/>
    <property type="evidence" value="ECO:0007669"/>
    <property type="project" value="UniProtKB-UniRule"/>
</dbReference>
<dbReference type="InterPro" id="IPR017334">
    <property type="entry name" value="eIF3_g"/>
</dbReference>
<comment type="similarity">
    <text evidence="5">Belongs to the eIF-3 subunit G family.</text>
</comment>
<dbReference type="Gene3D" id="3.30.70.330">
    <property type="match status" value="1"/>
</dbReference>
<dbReference type="CDD" id="cd12933">
    <property type="entry name" value="eIF3G"/>
    <property type="match status" value="1"/>
</dbReference>
<dbReference type="PANTHER" id="PTHR10352">
    <property type="entry name" value="EUKARYOTIC TRANSLATION INITIATION FACTOR 3 SUBUNIT G"/>
    <property type="match status" value="1"/>
</dbReference>
<dbReference type="GO" id="GO:0016282">
    <property type="term" value="C:eukaryotic 43S preinitiation complex"/>
    <property type="evidence" value="ECO:0007669"/>
    <property type="project" value="UniProtKB-UniRule"/>
</dbReference>
<comment type="subunit">
    <text evidence="5">Component of the eukaryotic translation initiation factor 3 (eIF-3) complex.</text>
</comment>
<feature type="domain" description="RRM" evidence="8">
    <location>
        <begin position="202"/>
        <end position="280"/>
    </location>
</feature>
<keyword evidence="4 5" id="KW-0648">Protein biosynthesis</keyword>
<evidence type="ECO:0000256" key="4">
    <source>
        <dbReference type="ARBA" id="ARBA00022917"/>
    </source>
</evidence>
<evidence type="ECO:0000259" key="8">
    <source>
        <dbReference type="PROSITE" id="PS50102"/>
    </source>
</evidence>
<dbReference type="AlphaFoldDB" id="A0A8H4A368"/>
<keyword evidence="1 5" id="KW-0963">Cytoplasm</keyword>
<dbReference type="CDD" id="cd12408">
    <property type="entry name" value="RRM_eIF3G_like"/>
    <property type="match status" value="1"/>
</dbReference>
<accession>A0A8H4A368</accession>
<dbReference type="GO" id="GO:0003743">
    <property type="term" value="F:translation initiation factor activity"/>
    <property type="evidence" value="ECO:0007669"/>
    <property type="project" value="UniProtKB-UniRule"/>
</dbReference>
<evidence type="ECO:0000256" key="1">
    <source>
        <dbReference type="ARBA" id="ARBA00022490"/>
    </source>
</evidence>
<evidence type="ECO:0000256" key="5">
    <source>
        <dbReference type="HAMAP-Rule" id="MF_03006"/>
    </source>
</evidence>
<dbReference type="InterPro" id="IPR024675">
    <property type="entry name" value="eIF3g_N"/>
</dbReference>